<comment type="similarity">
    <text evidence="2 3">Belongs to the small heat shock protein (HSP20) family.</text>
</comment>
<evidence type="ECO:0000313" key="6">
    <source>
        <dbReference type="EMBL" id="MDR9778226.1"/>
    </source>
</evidence>
<dbReference type="RefSeq" id="WP_310866335.1">
    <property type="nucleotide sequence ID" value="NZ_JAVLSF010000596.1"/>
</dbReference>
<dbReference type="AlphaFoldDB" id="A0AAJ2H5P8"/>
<dbReference type="CDD" id="cd06470">
    <property type="entry name" value="ACD_IbpA-B_like"/>
    <property type="match status" value="1"/>
</dbReference>
<dbReference type="PANTHER" id="PTHR47062">
    <property type="match status" value="1"/>
</dbReference>
<organism evidence="6 7">
    <name type="scientific">Rhizobium hidalgonense</name>
    <dbReference type="NCBI Taxonomy" id="1538159"/>
    <lineage>
        <taxon>Bacteria</taxon>
        <taxon>Pseudomonadati</taxon>
        <taxon>Pseudomonadota</taxon>
        <taxon>Alphaproteobacteria</taxon>
        <taxon>Hyphomicrobiales</taxon>
        <taxon>Rhizobiaceae</taxon>
        <taxon>Rhizobium/Agrobacterium group</taxon>
        <taxon>Rhizobium</taxon>
    </lineage>
</organism>
<dbReference type="EMBL" id="JAVLSF010000596">
    <property type="protein sequence ID" value="MDR9778226.1"/>
    <property type="molecule type" value="Genomic_DNA"/>
</dbReference>
<feature type="region of interest" description="Disordered" evidence="4">
    <location>
        <begin position="111"/>
        <end position="151"/>
    </location>
</feature>
<sequence length="151" mass="17090">LYEYSMQSEAPNYPPYNIEKHSDNEYRIVIATAGFTPKELDINLENSVLTISGQPAAKAKDSEVTFLHKGIAQRSFKLSLRLDEYIEVQQADYADGLLHIDLRRVIPEEKLPRKIAIQTGKPSDHESKHAQQQRLVHDDAESEDGKTGAEE</sequence>
<dbReference type="Proteomes" id="UP001268610">
    <property type="component" value="Unassembled WGS sequence"/>
</dbReference>
<reference evidence="6" key="1">
    <citation type="submission" date="2023-04" db="EMBL/GenBank/DDBJ databases">
        <title>Genomic characterization of faba bean (Vicia faba) microsymbionts in Mexican soils.</title>
        <authorList>
            <person name="Rivera Orduna F.N."/>
            <person name="Guevara-Luna J."/>
            <person name="Yan J."/>
            <person name="Arroyo-Herrera I."/>
            <person name="Li Y."/>
            <person name="Vasquez-Murrieta M.S."/>
            <person name="Wang E.T."/>
        </authorList>
    </citation>
    <scope>NUCLEOTIDE SEQUENCE</scope>
    <source>
        <strain evidence="6">CH26</strain>
    </source>
</reference>
<feature type="compositionally biased region" description="Basic and acidic residues" evidence="4">
    <location>
        <begin position="122"/>
        <end position="151"/>
    </location>
</feature>
<feature type="domain" description="SHSP" evidence="5">
    <location>
        <begin position="7"/>
        <end position="120"/>
    </location>
</feature>
<gene>
    <name evidence="6" type="ORF">RJJ65_37445</name>
</gene>
<evidence type="ECO:0000313" key="7">
    <source>
        <dbReference type="Proteomes" id="UP001268610"/>
    </source>
</evidence>
<proteinExistence type="inferred from homology"/>
<evidence type="ECO:0000256" key="1">
    <source>
        <dbReference type="ARBA" id="ARBA00023016"/>
    </source>
</evidence>
<keyword evidence="1" id="KW-0346">Stress response</keyword>
<dbReference type="InterPro" id="IPR037913">
    <property type="entry name" value="ACD_IbpA/B"/>
</dbReference>
<evidence type="ECO:0000256" key="2">
    <source>
        <dbReference type="PROSITE-ProRule" id="PRU00285"/>
    </source>
</evidence>
<dbReference type="Gene3D" id="2.60.40.790">
    <property type="match status" value="1"/>
</dbReference>
<dbReference type="PROSITE" id="PS01031">
    <property type="entry name" value="SHSP"/>
    <property type="match status" value="1"/>
</dbReference>
<feature type="non-terminal residue" evidence="6">
    <location>
        <position position="1"/>
    </location>
</feature>
<evidence type="ECO:0000256" key="3">
    <source>
        <dbReference type="RuleBase" id="RU003616"/>
    </source>
</evidence>
<evidence type="ECO:0000259" key="5">
    <source>
        <dbReference type="PROSITE" id="PS01031"/>
    </source>
</evidence>
<protein>
    <submittedName>
        <fullName evidence="6">Hsp20 family protein</fullName>
    </submittedName>
</protein>
<name>A0AAJ2H5P8_9HYPH</name>
<accession>A0AAJ2H5P8</accession>
<dbReference type="SUPFAM" id="SSF49764">
    <property type="entry name" value="HSP20-like chaperones"/>
    <property type="match status" value="1"/>
</dbReference>
<dbReference type="PANTHER" id="PTHR47062:SF1">
    <property type="entry name" value="SMALL HEAT SHOCK PROTEIN IBPA"/>
    <property type="match status" value="1"/>
</dbReference>
<evidence type="ECO:0000256" key="4">
    <source>
        <dbReference type="SAM" id="MobiDB-lite"/>
    </source>
</evidence>
<comment type="caution">
    <text evidence="6">The sequence shown here is derived from an EMBL/GenBank/DDBJ whole genome shotgun (WGS) entry which is preliminary data.</text>
</comment>
<dbReference type="InterPro" id="IPR008978">
    <property type="entry name" value="HSP20-like_chaperone"/>
</dbReference>
<dbReference type="InterPro" id="IPR002068">
    <property type="entry name" value="A-crystallin/Hsp20_dom"/>
</dbReference>
<dbReference type="Pfam" id="PF00011">
    <property type="entry name" value="HSP20"/>
    <property type="match status" value="1"/>
</dbReference>